<organism evidence="3 5">
    <name type="scientific">Orrella dioscoreae</name>
    <dbReference type="NCBI Taxonomy" id="1851544"/>
    <lineage>
        <taxon>Bacteria</taxon>
        <taxon>Pseudomonadati</taxon>
        <taxon>Pseudomonadota</taxon>
        <taxon>Betaproteobacteria</taxon>
        <taxon>Burkholderiales</taxon>
        <taxon>Alcaligenaceae</taxon>
        <taxon>Orrella</taxon>
    </lineage>
</organism>
<evidence type="ECO:0000313" key="3">
    <source>
        <dbReference type="EMBL" id="SBT26204.1"/>
    </source>
</evidence>
<dbReference type="PIRSF" id="PIRSF018266">
    <property type="entry name" value="FecR"/>
    <property type="match status" value="1"/>
</dbReference>
<keyword evidence="5" id="KW-1185">Reference proteome</keyword>
<reference evidence="3 5" key="1">
    <citation type="submission" date="2016-06" db="EMBL/GenBank/DDBJ databases">
        <authorList>
            <person name="Kjaerup R.B."/>
            <person name="Dalgaard T.S."/>
            <person name="Juul-Madsen H.R."/>
        </authorList>
    </citation>
    <scope>NUCLEOTIDE SEQUENCE [LARGE SCALE GENOMIC DNA]</scope>
    <source>
        <strain evidence="3">Orrdi1</strain>
    </source>
</reference>
<dbReference type="Gene3D" id="2.60.120.1440">
    <property type="match status" value="1"/>
</dbReference>
<evidence type="ECO:0000313" key="5">
    <source>
        <dbReference type="Proteomes" id="UP000078558"/>
    </source>
</evidence>
<dbReference type="EMBL" id="LT907988">
    <property type="protein sequence ID" value="SOE51299.1"/>
    <property type="molecule type" value="Genomic_DNA"/>
</dbReference>
<dbReference type="EMBL" id="FLRC01000029">
    <property type="protein sequence ID" value="SBT26204.1"/>
    <property type="molecule type" value="Genomic_DNA"/>
</dbReference>
<dbReference type="PANTHER" id="PTHR30273">
    <property type="entry name" value="PERIPLASMIC SIGNAL SENSOR AND SIGMA FACTOR ACTIVATOR FECR-RELATED"/>
    <property type="match status" value="1"/>
</dbReference>
<evidence type="ECO:0000313" key="4">
    <source>
        <dbReference type="EMBL" id="SOE51299.1"/>
    </source>
</evidence>
<dbReference type="RefSeq" id="WP_082985364.1">
    <property type="nucleotide sequence ID" value="NZ_LT907988.1"/>
</dbReference>
<dbReference type="InterPro" id="IPR006860">
    <property type="entry name" value="FecR"/>
</dbReference>
<proteinExistence type="predicted"/>
<dbReference type="Pfam" id="PF04773">
    <property type="entry name" value="FecR"/>
    <property type="match status" value="1"/>
</dbReference>
<evidence type="ECO:0000256" key="1">
    <source>
        <dbReference type="SAM" id="MobiDB-lite"/>
    </source>
</evidence>
<dbReference type="InterPro" id="IPR012373">
    <property type="entry name" value="Ferrdict_sens_TM"/>
</dbReference>
<dbReference type="KEGG" id="odi:ODI_R3339"/>
<dbReference type="GO" id="GO:0016989">
    <property type="term" value="F:sigma factor antagonist activity"/>
    <property type="evidence" value="ECO:0007669"/>
    <property type="project" value="TreeGrafter"/>
</dbReference>
<dbReference type="Gene3D" id="3.55.50.30">
    <property type="match status" value="1"/>
</dbReference>
<evidence type="ECO:0000259" key="2">
    <source>
        <dbReference type="Pfam" id="PF04773"/>
    </source>
</evidence>
<reference evidence="4 5" key="2">
    <citation type="submission" date="2017-08" db="EMBL/GenBank/DDBJ databases">
        <authorList>
            <person name="de Groot N.N."/>
        </authorList>
    </citation>
    <scope>NUCLEOTIDE SEQUENCE [LARGE SCALE GENOMIC DNA]</scope>
    <source>
        <strain evidence="4">Orrdi1</strain>
    </source>
</reference>
<dbReference type="Proteomes" id="UP000078558">
    <property type="component" value="Chromosome I"/>
</dbReference>
<dbReference type="PANTHER" id="PTHR30273:SF2">
    <property type="entry name" value="PROTEIN FECR"/>
    <property type="match status" value="1"/>
</dbReference>
<dbReference type="STRING" id="1851544.ODI_03020"/>
<dbReference type="OrthoDB" id="8687176at2"/>
<sequence>MTMLPDRQGLPPDPRQQQARSSGADHAEVGVAVGTHRDALKQLFPVPPSREPRGKRAVTAGAAALLAVAAMLWWWDPAYRSERYSTRVGERVQAELPDGSTLVLDTGSAVAVQWHLRTRRVTLVSGRAQFIVAPATWRPFLVTAGPAQVRVVGTRFDVWRETPDTSSVSVYEGRVAVWRKGQAPERGVSLRAGQQARLPAQGAPAVQALESRLQDAWKEGRLVFQDTPLVEAVAAIQRYRGTPIRIVDPRIGTLRLSGVFDSSNTDTLLALLPGILPVKVLSLPGGGVALRSR</sequence>
<protein>
    <submittedName>
        <fullName evidence="3">Iron siderophore sensor protein</fullName>
    </submittedName>
</protein>
<name>A0A1C3K428_9BURK</name>
<feature type="region of interest" description="Disordered" evidence="1">
    <location>
        <begin position="1"/>
        <end position="28"/>
    </location>
</feature>
<accession>A0A1C3K428</accession>
<gene>
    <name evidence="3" type="ORF">ODI_03020</name>
    <name evidence="4" type="ORF">ODI_R3339</name>
</gene>
<feature type="domain" description="FecR protein" evidence="2">
    <location>
        <begin position="83"/>
        <end position="175"/>
    </location>
</feature>
<dbReference type="AlphaFoldDB" id="A0A1C3K428"/>